<protein>
    <submittedName>
        <fullName evidence="3">TRAP transporter substrate-binding protein</fullName>
    </submittedName>
</protein>
<dbReference type="Gene3D" id="3.40.190.170">
    <property type="entry name" value="Bacterial extracellular solute-binding protein, family 7"/>
    <property type="match status" value="1"/>
</dbReference>
<name>A0A5J5HH89_9BACI</name>
<dbReference type="AlphaFoldDB" id="A0A5J5HH89"/>
<dbReference type="PROSITE" id="PS51257">
    <property type="entry name" value="PROKAR_LIPOPROTEIN"/>
    <property type="match status" value="1"/>
</dbReference>
<dbReference type="Pfam" id="PF03480">
    <property type="entry name" value="DctP"/>
    <property type="match status" value="1"/>
</dbReference>
<reference evidence="3 4" key="1">
    <citation type="submission" date="2019-09" db="EMBL/GenBank/DDBJ databases">
        <title>Whole genome sequences of isolates from the Mars Exploration Rovers.</title>
        <authorList>
            <person name="Seuylemezian A."/>
            <person name="Vaishampayan P."/>
        </authorList>
    </citation>
    <scope>NUCLEOTIDE SEQUENCE [LARGE SCALE GENOMIC DNA]</scope>
    <source>
        <strain evidence="3 4">MER_TA_151</strain>
    </source>
</reference>
<dbReference type="PANTHER" id="PTHR33376:SF15">
    <property type="entry name" value="BLL6794 PROTEIN"/>
    <property type="match status" value="1"/>
</dbReference>
<organism evidence="3 4">
    <name type="scientific">Niallia endozanthoxylica</name>
    <dbReference type="NCBI Taxonomy" id="2036016"/>
    <lineage>
        <taxon>Bacteria</taxon>
        <taxon>Bacillati</taxon>
        <taxon>Bacillota</taxon>
        <taxon>Bacilli</taxon>
        <taxon>Bacillales</taxon>
        <taxon>Bacillaceae</taxon>
        <taxon>Niallia</taxon>
    </lineage>
</organism>
<feature type="chain" id="PRO_5039203421" evidence="2">
    <location>
        <begin position="30"/>
        <end position="355"/>
    </location>
</feature>
<gene>
    <name evidence="3" type="ORF">F4V44_19470</name>
</gene>
<dbReference type="PANTHER" id="PTHR33376">
    <property type="match status" value="1"/>
</dbReference>
<dbReference type="InterPro" id="IPR038404">
    <property type="entry name" value="TRAP_DctP_sf"/>
</dbReference>
<dbReference type="GO" id="GO:0055085">
    <property type="term" value="P:transmembrane transport"/>
    <property type="evidence" value="ECO:0007669"/>
    <property type="project" value="InterPro"/>
</dbReference>
<keyword evidence="4" id="KW-1185">Reference proteome</keyword>
<dbReference type="InterPro" id="IPR018389">
    <property type="entry name" value="DctP_fam"/>
</dbReference>
<dbReference type="EMBL" id="VYKL01000031">
    <property type="protein sequence ID" value="KAA9019527.1"/>
    <property type="molecule type" value="Genomic_DNA"/>
</dbReference>
<evidence type="ECO:0000256" key="1">
    <source>
        <dbReference type="ARBA" id="ARBA00022729"/>
    </source>
</evidence>
<dbReference type="NCBIfam" id="NF037995">
    <property type="entry name" value="TRAP_S1"/>
    <property type="match status" value="1"/>
</dbReference>
<evidence type="ECO:0000256" key="2">
    <source>
        <dbReference type="SAM" id="SignalP"/>
    </source>
</evidence>
<dbReference type="CDD" id="cd13665">
    <property type="entry name" value="PBP2_TRAP_Dctp3_4"/>
    <property type="match status" value="1"/>
</dbReference>
<comment type="caution">
    <text evidence="3">The sequence shown here is derived from an EMBL/GenBank/DDBJ whole genome shotgun (WGS) entry which is preliminary data.</text>
</comment>
<proteinExistence type="predicted"/>
<feature type="signal peptide" evidence="2">
    <location>
        <begin position="1"/>
        <end position="29"/>
    </location>
</feature>
<dbReference type="Proteomes" id="UP000326671">
    <property type="component" value="Unassembled WGS sequence"/>
</dbReference>
<evidence type="ECO:0000313" key="4">
    <source>
        <dbReference type="Proteomes" id="UP000326671"/>
    </source>
</evidence>
<accession>A0A5J5HH89</accession>
<keyword evidence="1 2" id="KW-0732">Signal</keyword>
<sequence>MEKRRNNKKTGKKLAYALLSVLLIGILSACGGGSKSTSGGGDGETITLTYAFFAPDNTFPAVQMKKWSEELEKRTNGKIKVDMFFGGTLLDATNMFDGVSSGTADIGLTSTTYEPGRFPLLEISDLPSGYPNSEVASQVVADLIQEYPPEALKDFKIITAFATEPAYIQSVKKISNLKELSGTQFRISGALTPVMEALGAAPVGMSQAEVPEALQTGIIEGNVSSREVLKDLKLAEYLKYVTDYPLTINTFVAVMNKNKWDSLPEDVQKVIAELNKEMTVFTGQYLDKHTEESLKWSADTEGLEIIPVTEEEKKKWDELVKPVQDKAVKDADQKGLPGTEYRERLNELVEQYTNN</sequence>
<dbReference type="OrthoDB" id="1646at2"/>
<evidence type="ECO:0000313" key="3">
    <source>
        <dbReference type="EMBL" id="KAA9019527.1"/>
    </source>
</evidence>
<dbReference type="RefSeq" id="WP_150441684.1">
    <property type="nucleotide sequence ID" value="NZ_VYKL01000031.1"/>
</dbReference>